<dbReference type="InterPro" id="IPR000210">
    <property type="entry name" value="BTB/POZ_dom"/>
</dbReference>
<organism evidence="3 4">
    <name type="scientific">Caenorhabditis tropicalis</name>
    <dbReference type="NCBI Taxonomy" id="1561998"/>
    <lineage>
        <taxon>Eukaryota</taxon>
        <taxon>Metazoa</taxon>
        <taxon>Ecdysozoa</taxon>
        <taxon>Nematoda</taxon>
        <taxon>Chromadorea</taxon>
        <taxon>Rhabditida</taxon>
        <taxon>Rhabditina</taxon>
        <taxon>Rhabditomorpha</taxon>
        <taxon>Rhabditoidea</taxon>
        <taxon>Rhabditidae</taxon>
        <taxon>Peloderinae</taxon>
        <taxon>Caenorhabditis</taxon>
    </lineage>
</organism>
<feature type="domain" description="BTB" evidence="2">
    <location>
        <begin position="18"/>
        <end position="85"/>
    </location>
</feature>
<dbReference type="PANTHER" id="PTHR11145">
    <property type="entry name" value="BTB/POZ DOMAIN-CONTAINING ADAPTER FOR CUL3-MEDIATED RHOA DEGRADATION PROTEIN FAMILY MEMBER"/>
    <property type="match status" value="1"/>
</dbReference>
<dbReference type="Pfam" id="PF02214">
    <property type="entry name" value="BTB_2"/>
    <property type="match status" value="1"/>
</dbReference>
<dbReference type="SUPFAM" id="SSF54695">
    <property type="entry name" value="POZ domain"/>
    <property type="match status" value="1"/>
</dbReference>
<protein>
    <submittedName>
        <fullName evidence="4">BTB domain-containing protein</fullName>
    </submittedName>
</protein>
<feature type="signal peptide" evidence="1">
    <location>
        <begin position="1"/>
        <end position="18"/>
    </location>
</feature>
<dbReference type="PROSITE" id="PS50097">
    <property type="entry name" value="BTB"/>
    <property type="match status" value="1"/>
</dbReference>
<dbReference type="SMART" id="SM00225">
    <property type="entry name" value="BTB"/>
    <property type="match status" value="1"/>
</dbReference>
<name>A0A1I7TCK0_9PELO</name>
<dbReference type="InterPro" id="IPR045068">
    <property type="entry name" value="BACURD1-3"/>
</dbReference>
<evidence type="ECO:0000313" key="3">
    <source>
        <dbReference type="Proteomes" id="UP000095282"/>
    </source>
</evidence>
<dbReference type="GO" id="GO:0051260">
    <property type="term" value="P:protein homooligomerization"/>
    <property type="evidence" value="ECO:0007669"/>
    <property type="project" value="InterPro"/>
</dbReference>
<dbReference type="WBParaSite" id="Csp11.Scaffold581.g4583.t2">
    <property type="protein sequence ID" value="Csp11.Scaffold581.g4583.t2"/>
    <property type="gene ID" value="Csp11.Scaffold581.g4583"/>
</dbReference>
<sequence length="225" mass="26810">MSLRTQFLPLLLFHFVFCRSALRVDVGGTVFKTTLETLTNLDGRMKELLVRLDNDQTGIIFIDRSPKHFEVILNYMRDESVELPNSMEDLRQILKEAEYFELDGLIELCKSKIPDRSYDINFIENDNDLLEIITSPERTVLIFYYPVTPHGKVRYPEDLDAKSFLEKYDDNFDIYFKPYKMGRSDREEWLWSLHKGNDRADFKYHKNNFPKQDFMQLFEESIKGF</sequence>
<dbReference type="Gene3D" id="3.30.710.10">
    <property type="entry name" value="Potassium Channel Kv1.1, Chain A"/>
    <property type="match status" value="1"/>
</dbReference>
<evidence type="ECO:0000259" key="2">
    <source>
        <dbReference type="PROSITE" id="PS50097"/>
    </source>
</evidence>
<accession>A0A1I7TCK0</accession>
<feature type="chain" id="PRO_5009307333" evidence="1">
    <location>
        <begin position="19"/>
        <end position="225"/>
    </location>
</feature>
<keyword evidence="1" id="KW-0732">Signal</keyword>
<proteinExistence type="predicted"/>
<reference evidence="4" key="1">
    <citation type="submission" date="2016-11" db="UniProtKB">
        <authorList>
            <consortium name="WormBaseParasite"/>
        </authorList>
    </citation>
    <scope>IDENTIFICATION</scope>
</reference>
<dbReference type="InterPro" id="IPR003131">
    <property type="entry name" value="T1-type_BTB"/>
</dbReference>
<dbReference type="InterPro" id="IPR011333">
    <property type="entry name" value="SKP1/BTB/POZ_sf"/>
</dbReference>
<dbReference type="STRING" id="1561998.A0A1I7TCK0"/>
<dbReference type="AlphaFoldDB" id="A0A1I7TCK0"/>
<evidence type="ECO:0000256" key="1">
    <source>
        <dbReference type="SAM" id="SignalP"/>
    </source>
</evidence>
<keyword evidence="3" id="KW-1185">Reference proteome</keyword>
<dbReference type="Proteomes" id="UP000095282">
    <property type="component" value="Unplaced"/>
</dbReference>
<evidence type="ECO:0000313" key="4">
    <source>
        <dbReference type="WBParaSite" id="Csp11.Scaffold581.g4583.t2"/>
    </source>
</evidence>
<dbReference type="PANTHER" id="PTHR11145:SF19">
    <property type="entry name" value="BTB DOMAIN-CONTAINING PROTEIN-RELATED"/>
    <property type="match status" value="1"/>
</dbReference>